<evidence type="ECO:0000256" key="5">
    <source>
        <dbReference type="ARBA" id="ARBA00023235"/>
    </source>
</evidence>
<evidence type="ECO:0000256" key="2">
    <source>
        <dbReference type="ARBA" id="ARBA00013090"/>
    </source>
</evidence>
<evidence type="ECO:0000256" key="1">
    <source>
        <dbReference type="ARBA" id="ARBA00001602"/>
    </source>
</evidence>
<feature type="binding site" evidence="7">
    <location>
        <begin position="76"/>
        <end position="77"/>
    </location>
    <ligand>
        <name>substrate</name>
    </ligand>
</feature>
<dbReference type="PROSITE" id="PS00923">
    <property type="entry name" value="ASP_GLU_RACEMASE_1"/>
    <property type="match status" value="1"/>
</dbReference>
<feature type="active site" description="Proton donor/acceptor" evidence="7">
    <location>
        <position position="75"/>
    </location>
</feature>
<dbReference type="Proteomes" id="UP001597079">
    <property type="component" value="Unassembled WGS sequence"/>
</dbReference>
<keyword evidence="4 7" id="KW-0573">Peptidoglycan synthesis</keyword>
<dbReference type="PANTHER" id="PTHR21198">
    <property type="entry name" value="GLUTAMATE RACEMASE"/>
    <property type="match status" value="1"/>
</dbReference>
<dbReference type="GO" id="GO:0008881">
    <property type="term" value="F:glutamate racemase activity"/>
    <property type="evidence" value="ECO:0007669"/>
    <property type="project" value="UniProtKB-EC"/>
</dbReference>
<dbReference type="RefSeq" id="WP_377942829.1">
    <property type="nucleotide sequence ID" value="NZ_JBHUCX010000024.1"/>
</dbReference>
<dbReference type="PANTHER" id="PTHR21198:SF2">
    <property type="entry name" value="GLUTAMATE RACEMASE"/>
    <property type="match status" value="1"/>
</dbReference>
<dbReference type="PROSITE" id="PS00924">
    <property type="entry name" value="ASP_GLU_RACEMASE_2"/>
    <property type="match status" value="1"/>
</dbReference>
<sequence>MKNGEQPIGVFDSGVGGLTVARAIQTKLPYESVVYFGDRARCPYGDLSTEDVTRYAVEIAQFLLEQRVKCIVVACNTATAAALPTLQRMFSVPVLGVIKPGAHAAVTASQSGKIGVIGTSVTIGSHAYQTAIRELAPDIEVYEHACPAFVPLVEQGLFDGAVVEHTVRTSLEVFKSTEIDTLVLGCTHYPLLAGVIRRAMGPAVSVISSADATASAVESMLAAREMQNRSLAMPTHTYFTTGDGSKMRLALANWFSASVKAEAVTQVTLPLSSRQQIQRVIVQ</sequence>
<dbReference type="InterPro" id="IPR004391">
    <property type="entry name" value="Glu_race"/>
</dbReference>
<feature type="binding site" evidence="7">
    <location>
        <begin position="44"/>
        <end position="45"/>
    </location>
    <ligand>
        <name>substrate</name>
    </ligand>
</feature>
<comment type="pathway">
    <text evidence="7">Cell wall biogenesis; peptidoglycan biosynthesis.</text>
</comment>
<comment type="similarity">
    <text evidence="7">Belongs to the aspartate/glutamate racemases family.</text>
</comment>
<accession>A0ABW4JGW3</accession>
<gene>
    <name evidence="7 8" type="primary">murI</name>
    <name evidence="8" type="ORF">ACFSB2_09650</name>
</gene>
<keyword evidence="9" id="KW-1185">Reference proteome</keyword>
<feature type="active site" description="Proton donor/acceptor" evidence="7">
    <location>
        <position position="186"/>
    </location>
</feature>
<dbReference type="HAMAP" id="MF_00258">
    <property type="entry name" value="Glu_racemase"/>
    <property type="match status" value="1"/>
</dbReference>
<keyword evidence="5 7" id="KW-0413">Isomerase</keyword>
<dbReference type="InterPro" id="IPR001920">
    <property type="entry name" value="Asp/Glu_race"/>
</dbReference>
<comment type="function">
    <text evidence="7">Provides the (R)-glutamate required for cell wall biosynthesis.</text>
</comment>
<comment type="catalytic activity">
    <reaction evidence="1 7">
        <text>L-glutamate = D-glutamate</text>
        <dbReference type="Rhea" id="RHEA:12813"/>
        <dbReference type="ChEBI" id="CHEBI:29985"/>
        <dbReference type="ChEBI" id="CHEBI:29986"/>
        <dbReference type="EC" id="5.1.1.3"/>
    </reaction>
</comment>
<feature type="binding site" evidence="7">
    <location>
        <begin position="187"/>
        <end position="188"/>
    </location>
    <ligand>
        <name>substrate</name>
    </ligand>
</feature>
<evidence type="ECO:0000256" key="4">
    <source>
        <dbReference type="ARBA" id="ARBA00022984"/>
    </source>
</evidence>
<protein>
    <recommendedName>
        <fullName evidence="2 7">Glutamate racemase</fullName>
        <ecNumber evidence="2 7">5.1.1.3</ecNumber>
    </recommendedName>
</protein>
<name>A0ABW4JGW3_9BACL</name>
<dbReference type="NCBIfam" id="TIGR00067">
    <property type="entry name" value="glut_race"/>
    <property type="match status" value="1"/>
</dbReference>
<evidence type="ECO:0000256" key="3">
    <source>
        <dbReference type="ARBA" id="ARBA00022960"/>
    </source>
</evidence>
<dbReference type="Gene3D" id="3.40.50.1860">
    <property type="match status" value="2"/>
</dbReference>
<proteinExistence type="inferred from homology"/>
<organism evidence="8 9">
    <name type="scientific">Alicyclobacillus fodiniaquatilis</name>
    <dbReference type="NCBI Taxonomy" id="1661150"/>
    <lineage>
        <taxon>Bacteria</taxon>
        <taxon>Bacillati</taxon>
        <taxon>Bacillota</taxon>
        <taxon>Bacilli</taxon>
        <taxon>Bacillales</taxon>
        <taxon>Alicyclobacillaceae</taxon>
        <taxon>Alicyclobacillus</taxon>
    </lineage>
</organism>
<evidence type="ECO:0000313" key="9">
    <source>
        <dbReference type="Proteomes" id="UP001597079"/>
    </source>
</evidence>
<dbReference type="EMBL" id="JBHUCX010000024">
    <property type="protein sequence ID" value="MFD1674958.1"/>
    <property type="molecule type" value="Genomic_DNA"/>
</dbReference>
<dbReference type="Pfam" id="PF01177">
    <property type="entry name" value="Asp_Glu_race"/>
    <property type="match status" value="1"/>
</dbReference>
<dbReference type="InterPro" id="IPR033134">
    <property type="entry name" value="Asp/Glu_racemase_AS_2"/>
</dbReference>
<dbReference type="SUPFAM" id="SSF53681">
    <property type="entry name" value="Aspartate/glutamate racemase"/>
    <property type="match status" value="2"/>
</dbReference>
<evidence type="ECO:0000313" key="8">
    <source>
        <dbReference type="EMBL" id="MFD1674958.1"/>
    </source>
</evidence>
<feature type="binding site" evidence="7">
    <location>
        <begin position="12"/>
        <end position="13"/>
    </location>
    <ligand>
        <name>substrate</name>
    </ligand>
</feature>
<evidence type="ECO:0000256" key="7">
    <source>
        <dbReference type="HAMAP-Rule" id="MF_00258"/>
    </source>
</evidence>
<dbReference type="InterPro" id="IPR015942">
    <property type="entry name" value="Asp/Glu/hydantoin_racemase"/>
</dbReference>
<keyword evidence="3 7" id="KW-0133">Cell shape</keyword>
<comment type="caution">
    <text evidence="8">The sequence shown here is derived from an EMBL/GenBank/DDBJ whole genome shotgun (WGS) entry which is preliminary data.</text>
</comment>
<dbReference type="EC" id="5.1.1.3" evidence="2 7"/>
<reference evidence="9" key="1">
    <citation type="journal article" date="2019" name="Int. J. Syst. Evol. Microbiol.">
        <title>The Global Catalogue of Microorganisms (GCM) 10K type strain sequencing project: providing services to taxonomists for standard genome sequencing and annotation.</title>
        <authorList>
            <consortium name="The Broad Institute Genomics Platform"/>
            <consortium name="The Broad Institute Genome Sequencing Center for Infectious Disease"/>
            <person name="Wu L."/>
            <person name="Ma J."/>
        </authorList>
    </citation>
    <scope>NUCLEOTIDE SEQUENCE [LARGE SCALE GENOMIC DNA]</scope>
    <source>
        <strain evidence="9">CGMCC 1.12286</strain>
    </source>
</reference>
<dbReference type="InterPro" id="IPR018187">
    <property type="entry name" value="Asp/Glu_racemase_AS_1"/>
</dbReference>
<keyword evidence="6 7" id="KW-0961">Cell wall biogenesis/degradation</keyword>
<evidence type="ECO:0000256" key="6">
    <source>
        <dbReference type="ARBA" id="ARBA00023316"/>
    </source>
</evidence>